<dbReference type="InterPro" id="IPR019180">
    <property type="entry name" value="Oxidoreductase-like_N"/>
</dbReference>
<organism evidence="3 4">
    <name type="scientific">Trichosporon asahii var. asahii (strain ATCC 90039 / CBS 2479 / JCM 2466 / KCTC 7840 / NBRC 103889/ NCYC 2677 / UAMH 7654)</name>
    <name type="common">Yeast</name>
    <dbReference type="NCBI Taxonomy" id="1186058"/>
    <lineage>
        <taxon>Eukaryota</taxon>
        <taxon>Fungi</taxon>
        <taxon>Dikarya</taxon>
        <taxon>Basidiomycota</taxon>
        <taxon>Agaricomycotina</taxon>
        <taxon>Tremellomycetes</taxon>
        <taxon>Trichosporonales</taxon>
        <taxon>Trichosporonaceae</taxon>
        <taxon>Trichosporon</taxon>
    </lineage>
</organism>
<sequence>MIRHSPLRALGARLHSFLYASPPIPIRARRLHTSPCCSKDIWAKYRRPPLKQPDGPSSSLLKQIEPTFAPPAITGPRDKAAEVEGVKIPPKPIPPGDEDCCMSGCVHCVLTIYAEDSEEYQNAMDEAKKRLESKGIPRDKWPAVMDELEQKETEKNEPAVDPSMAAFMALENKLKKK</sequence>
<feature type="region of interest" description="Disordered" evidence="1">
    <location>
        <begin position="68"/>
        <end position="93"/>
    </location>
</feature>
<dbReference type="VEuPathDB" id="FungiDB:A1Q1_06132"/>
<comment type="caution">
    <text evidence="3">The sequence shown here is derived from an EMBL/GenBank/DDBJ whole genome shotgun (WGS) entry which is preliminary data.</text>
</comment>
<dbReference type="KEGG" id="tasa:A1Q1_06132"/>
<dbReference type="OrthoDB" id="10064411at2759"/>
<dbReference type="GO" id="GO:0005739">
    <property type="term" value="C:mitochondrion"/>
    <property type="evidence" value="ECO:0007669"/>
    <property type="project" value="TreeGrafter"/>
</dbReference>
<name>J6EM29_TRIAS</name>
<protein>
    <recommendedName>
        <fullName evidence="2">Oxidoreductase-like domain-containing protein</fullName>
    </recommendedName>
</protein>
<evidence type="ECO:0000256" key="1">
    <source>
        <dbReference type="SAM" id="MobiDB-lite"/>
    </source>
</evidence>
<dbReference type="InterPro" id="IPR039251">
    <property type="entry name" value="OXLD1"/>
</dbReference>
<accession>J6EM29</accession>
<dbReference type="HOGENOM" id="CLU_092489_1_0_1"/>
<dbReference type="PANTHER" id="PTHR21193:SF3">
    <property type="entry name" value="OXIDOREDUCTASE-LIKE DOMAIN-CONTAINING PROTEIN 1"/>
    <property type="match status" value="1"/>
</dbReference>
<evidence type="ECO:0000259" key="2">
    <source>
        <dbReference type="Pfam" id="PF09791"/>
    </source>
</evidence>
<dbReference type="EMBL" id="ALBS01000327">
    <property type="protein sequence ID" value="EJT45369.1"/>
    <property type="molecule type" value="Genomic_DNA"/>
</dbReference>
<dbReference type="GeneID" id="25989644"/>
<dbReference type="RefSeq" id="XP_014176816.1">
    <property type="nucleotide sequence ID" value="XM_014321341.1"/>
</dbReference>
<dbReference type="AlphaFoldDB" id="J6EM29"/>
<feature type="compositionally biased region" description="Basic and acidic residues" evidence="1">
    <location>
        <begin position="76"/>
        <end position="85"/>
    </location>
</feature>
<gene>
    <name evidence="3" type="ORF">A1Q1_06132</name>
</gene>
<evidence type="ECO:0000313" key="3">
    <source>
        <dbReference type="EMBL" id="EJT45369.1"/>
    </source>
</evidence>
<feature type="domain" description="Oxidoreductase-like" evidence="2">
    <location>
        <begin position="83"/>
        <end position="128"/>
    </location>
</feature>
<reference evidence="3 4" key="1">
    <citation type="journal article" date="2012" name="Eukaryot. Cell">
        <title>Draft genome sequence of CBS 2479, the standard type strain of Trichosporon asahii.</title>
        <authorList>
            <person name="Yang R.Y."/>
            <person name="Li H.T."/>
            <person name="Zhu H."/>
            <person name="Zhou G.P."/>
            <person name="Wang M."/>
            <person name="Wang L."/>
        </authorList>
    </citation>
    <scope>NUCLEOTIDE SEQUENCE [LARGE SCALE GENOMIC DNA]</scope>
    <source>
        <strain evidence="4">ATCC 90039 / CBS 2479 / JCM 2466 / KCTC 7840 / NCYC 2677 / UAMH 7654</strain>
    </source>
</reference>
<dbReference type="Proteomes" id="UP000002748">
    <property type="component" value="Unassembled WGS sequence"/>
</dbReference>
<evidence type="ECO:0000313" key="4">
    <source>
        <dbReference type="Proteomes" id="UP000002748"/>
    </source>
</evidence>
<dbReference type="Pfam" id="PF09791">
    <property type="entry name" value="Oxidored-like"/>
    <property type="match status" value="1"/>
</dbReference>
<proteinExistence type="predicted"/>
<dbReference type="PANTHER" id="PTHR21193">
    <property type="entry name" value="OXIDOREDUCTASE-LIKE DOMAIN-CONTAINING PROTEIN 1"/>
    <property type="match status" value="1"/>
</dbReference>